<evidence type="ECO:0000313" key="9">
    <source>
        <dbReference type="Proteomes" id="UP000095210"/>
    </source>
</evidence>
<dbReference type="AlphaFoldDB" id="A0AAC9MYY7"/>
<dbReference type="PANTHER" id="PTHR11877:SF99">
    <property type="entry name" value="1,3,6,8-TETRAHYDROXYNAPHTHALENE SYNTHASE"/>
    <property type="match status" value="1"/>
</dbReference>
<keyword evidence="2 8" id="KW-0808">Transferase</keyword>
<accession>A0AAC9MYY7</accession>
<evidence type="ECO:0000259" key="6">
    <source>
        <dbReference type="Pfam" id="PF00195"/>
    </source>
</evidence>
<comment type="similarity">
    <text evidence="1">Belongs to the thiolase-like superfamily. Chalcone/stilbene synthases family.</text>
</comment>
<proteinExistence type="inferred from homology"/>
<dbReference type="RefSeq" id="WP_069853654.1">
    <property type="nucleotide sequence ID" value="NZ_CP014859.1"/>
</dbReference>
<dbReference type="EMBL" id="CP014859">
    <property type="protein sequence ID" value="AOS63497.1"/>
    <property type="molecule type" value="Genomic_DNA"/>
</dbReference>
<gene>
    <name evidence="8" type="ORF">TL08_13415</name>
</gene>
<dbReference type="InterPro" id="IPR001099">
    <property type="entry name" value="Chalcone/stilbene_synt_N"/>
</dbReference>
<feature type="active site" description="Acyl-thioester intermediate" evidence="4">
    <location>
        <position position="165"/>
    </location>
</feature>
<sequence>MSQRRENSAGHHGAATREATRWPGSGARVASSAMAFPEHVYRQEEISAAFVEEILSPGDSRRRAAQRISGNSGVRTRHFAVPIERLRRLADFTEANEAYLASALELGEQAVRRALAVAGIAPEEVDLVVSTTVTGLAVPSLEARLAQRLGLREDVKRIPMFGLGCVAGAAGIARVHDYLLAWPDQVAILLSVELCSLTLQRGDASAANIVGSSLFGDGAAAVVLTGSACEIEHPGPTVIATRSRLYPDSEAVMGWDIGADGFRLVLSTDVPAIAREFLSKDVVAFLSDHGLTTGDIAHWICHPGGPKVIEAVRDSLDLAPDALRHTVASLAANGNLSSASVLDVLRRTIAEAPAPGSFAVLLAMGPGFCSELVLLRW</sequence>
<feature type="domain" description="Chalcone/stilbene synthase C-terminal" evidence="7">
    <location>
        <begin position="243"/>
        <end position="376"/>
    </location>
</feature>
<protein>
    <submittedName>
        <fullName evidence="8">Isopalmitoylresorcinol synthase</fullName>
        <ecNumber evidence="8">2.3.1.-</ecNumber>
    </submittedName>
</protein>
<evidence type="ECO:0000313" key="8">
    <source>
        <dbReference type="EMBL" id="AOS63497.1"/>
    </source>
</evidence>
<feature type="region of interest" description="Disordered" evidence="5">
    <location>
        <begin position="1"/>
        <end position="24"/>
    </location>
</feature>
<dbReference type="PIRSF" id="PIRSF000451">
    <property type="entry name" value="PKS_III"/>
    <property type="match status" value="1"/>
</dbReference>
<evidence type="ECO:0000259" key="7">
    <source>
        <dbReference type="Pfam" id="PF02797"/>
    </source>
</evidence>
<evidence type="ECO:0000256" key="2">
    <source>
        <dbReference type="ARBA" id="ARBA00022679"/>
    </source>
</evidence>
<dbReference type="GO" id="GO:0016747">
    <property type="term" value="F:acyltransferase activity, transferring groups other than amino-acyl groups"/>
    <property type="evidence" value="ECO:0007669"/>
    <property type="project" value="InterPro"/>
</dbReference>
<feature type="domain" description="Chalcone/stilbene synthase N-terminal" evidence="6">
    <location>
        <begin position="27"/>
        <end position="224"/>
    </location>
</feature>
<evidence type="ECO:0000256" key="4">
    <source>
        <dbReference type="PIRSR" id="PIRSR000451-1"/>
    </source>
</evidence>
<evidence type="ECO:0000256" key="5">
    <source>
        <dbReference type="SAM" id="MobiDB-lite"/>
    </source>
</evidence>
<name>A0AAC9MYY7_9PSEU</name>
<evidence type="ECO:0000256" key="1">
    <source>
        <dbReference type="ARBA" id="ARBA00005531"/>
    </source>
</evidence>
<dbReference type="InterPro" id="IPR016039">
    <property type="entry name" value="Thiolase-like"/>
</dbReference>
<keyword evidence="9" id="KW-1185">Reference proteome</keyword>
<dbReference type="InterPro" id="IPR012328">
    <property type="entry name" value="Chalcone/stilbene_synt_C"/>
</dbReference>
<reference evidence="9" key="1">
    <citation type="submission" date="2016-03" db="EMBL/GenBank/DDBJ databases">
        <title>Complete genome sequence of the type strain Actinoalloteichus hymeniacidonis DSM 45092.</title>
        <authorList>
            <person name="Schaffert L."/>
            <person name="Albersmeier A."/>
            <person name="Winkler A."/>
            <person name="Kalinowski J."/>
            <person name="Zotchev S."/>
            <person name="Ruckert C."/>
        </authorList>
    </citation>
    <scope>NUCLEOTIDE SEQUENCE [LARGE SCALE GENOMIC DNA]</scope>
    <source>
        <strain evidence="9">HPA177(T) (DSM 45092(T))</strain>
    </source>
</reference>
<organism evidence="8 9">
    <name type="scientific">Actinoalloteichus hymeniacidonis</name>
    <dbReference type="NCBI Taxonomy" id="340345"/>
    <lineage>
        <taxon>Bacteria</taxon>
        <taxon>Bacillati</taxon>
        <taxon>Actinomycetota</taxon>
        <taxon>Actinomycetes</taxon>
        <taxon>Pseudonocardiales</taxon>
        <taxon>Pseudonocardiaceae</taxon>
        <taxon>Actinoalloteichus</taxon>
    </lineage>
</organism>
<dbReference type="Gene3D" id="3.40.47.10">
    <property type="match status" value="2"/>
</dbReference>
<dbReference type="Pfam" id="PF02797">
    <property type="entry name" value="Chal_sti_synt_C"/>
    <property type="match status" value="1"/>
</dbReference>
<dbReference type="CDD" id="cd00831">
    <property type="entry name" value="CHS_like"/>
    <property type="match status" value="1"/>
</dbReference>
<evidence type="ECO:0000256" key="3">
    <source>
        <dbReference type="ARBA" id="ARBA00023315"/>
    </source>
</evidence>
<dbReference type="EC" id="2.3.1.-" evidence="8"/>
<dbReference type="InterPro" id="IPR011141">
    <property type="entry name" value="Polyketide_synthase_type-III"/>
</dbReference>
<dbReference type="GO" id="GO:0030639">
    <property type="term" value="P:polyketide biosynthetic process"/>
    <property type="evidence" value="ECO:0007669"/>
    <property type="project" value="TreeGrafter"/>
</dbReference>
<dbReference type="Proteomes" id="UP000095210">
    <property type="component" value="Chromosome"/>
</dbReference>
<dbReference type="Pfam" id="PF00195">
    <property type="entry name" value="Chal_sti_synt_N"/>
    <property type="match status" value="1"/>
</dbReference>
<dbReference type="PANTHER" id="PTHR11877">
    <property type="entry name" value="HYDROXYMETHYLGLUTARYL-COA SYNTHASE"/>
    <property type="match status" value="1"/>
</dbReference>
<dbReference type="KEGG" id="ahm:TL08_13415"/>
<keyword evidence="3 8" id="KW-0012">Acyltransferase</keyword>
<dbReference type="SUPFAM" id="SSF53901">
    <property type="entry name" value="Thiolase-like"/>
    <property type="match status" value="2"/>
</dbReference>